<name>A0ABT7AIW5_9HYPH</name>
<sequence>MPTIYFEDFSPGTVTTFGARRVDQEEIIAFAREFDPQPMHVDPEAAKESFLGTLIGSGWHSCALLMRMAADDFILDAASMGSPGIEEVRWLKPLKPGDRLSVRRTILEARASESRPQMGLVRFRFDLMNGGEDPLMTQTNWIMFGRRGAAPSYPPSGRGPMQAAASMPAAASEPQDIGPTPFLEDLAPGNVTDLGAYHFTAEEIVRFAQAFDPQPFHTDAEAARESHFGALCASGWHTAAVWMKLMAGHAERQMRAAAATGRPSARLGPSPGFSDLKWSKPVYAGDTLRYRTEIVSARPSLTRPQWGIVTHHNTAENQRGERVFEFTGRAFWERRS</sequence>
<dbReference type="Pfam" id="PF01575">
    <property type="entry name" value="MaoC_dehydratas"/>
    <property type="match status" value="2"/>
</dbReference>
<organism evidence="2 3">
    <name type="scientific">Chelatococcus albus</name>
    <dbReference type="NCBI Taxonomy" id="3047466"/>
    <lineage>
        <taxon>Bacteria</taxon>
        <taxon>Pseudomonadati</taxon>
        <taxon>Pseudomonadota</taxon>
        <taxon>Alphaproteobacteria</taxon>
        <taxon>Hyphomicrobiales</taxon>
        <taxon>Chelatococcaceae</taxon>
        <taxon>Chelatococcus</taxon>
    </lineage>
</organism>
<dbReference type="PANTHER" id="PTHR43664">
    <property type="entry name" value="MONOAMINE OXIDASE-RELATED"/>
    <property type="match status" value="1"/>
</dbReference>
<dbReference type="InterPro" id="IPR052342">
    <property type="entry name" value="MCH/BMMD"/>
</dbReference>
<proteinExistence type="predicted"/>
<keyword evidence="3" id="KW-1185">Reference proteome</keyword>
<dbReference type="EMBL" id="JASJEV010000008">
    <property type="protein sequence ID" value="MDJ1159314.1"/>
    <property type="molecule type" value="Genomic_DNA"/>
</dbReference>
<gene>
    <name evidence="2" type="ORF">QNA08_13825</name>
</gene>
<dbReference type="CDD" id="cd03454">
    <property type="entry name" value="YdeM"/>
    <property type="match status" value="2"/>
</dbReference>
<dbReference type="InterPro" id="IPR002539">
    <property type="entry name" value="MaoC-like_dom"/>
</dbReference>
<comment type="caution">
    <text evidence="2">The sequence shown here is derived from an EMBL/GenBank/DDBJ whole genome shotgun (WGS) entry which is preliminary data.</text>
</comment>
<feature type="domain" description="MaoC-like" evidence="1">
    <location>
        <begin position="197"/>
        <end position="298"/>
    </location>
</feature>
<evidence type="ECO:0000313" key="3">
    <source>
        <dbReference type="Proteomes" id="UP001321492"/>
    </source>
</evidence>
<feature type="domain" description="MaoC-like" evidence="1">
    <location>
        <begin position="18"/>
        <end position="110"/>
    </location>
</feature>
<dbReference type="Proteomes" id="UP001321492">
    <property type="component" value="Unassembled WGS sequence"/>
</dbReference>
<protein>
    <submittedName>
        <fullName evidence="2">MaoC family dehydratase</fullName>
    </submittedName>
</protein>
<reference evidence="2 3" key="1">
    <citation type="submission" date="2023-05" db="EMBL/GenBank/DDBJ databases">
        <title>Chelatococcus sp. nov., a moderately thermophilic bacterium isolated from hot spring microbial mat.</title>
        <authorList>
            <person name="Hu C.-J."/>
            <person name="Li W.-J."/>
        </authorList>
    </citation>
    <scope>NUCLEOTIDE SEQUENCE [LARGE SCALE GENOMIC DNA]</scope>
    <source>
        <strain evidence="2 3">SYSU G07232</strain>
    </source>
</reference>
<dbReference type="PANTHER" id="PTHR43664:SF1">
    <property type="entry name" value="BETA-METHYLMALYL-COA DEHYDRATASE"/>
    <property type="match status" value="1"/>
</dbReference>
<evidence type="ECO:0000313" key="2">
    <source>
        <dbReference type="EMBL" id="MDJ1159314.1"/>
    </source>
</evidence>
<evidence type="ECO:0000259" key="1">
    <source>
        <dbReference type="Pfam" id="PF01575"/>
    </source>
</evidence>
<accession>A0ABT7AIW5</accession>
<dbReference type="RefSeq" id="WP_283741312.1">
    <property type="nucleotide sequence ID" value="NZ_JASJEV010000008.1"/>
</dbReference>
<dbReference type="Gene3D" id="3.10.129.10">
    <property type="entry name" value="Hotdog Thioesterase"/>
    <property type="match status" value="2"/>
</dbReference>
<dbReference type="InterPro" id="IPR029069">
    <property type="entry name" value="HotDog_dom_sf"/>
</dbReference>
<dbReference type="SUPFAM" id="SSF54637">
    <property type="entry name" value="Thioesterase/thiol ester dehydrase-isomerase"/>
    <property type="match status" value="2"/>
</dbReference>